<dbReference type="Proteomes" id="UP001064048">
    <property type="component" value="Chromosome 2"/>
</dbReference>
<dbReference type="EMBL" id="CM046102">
    <property type="protein sequence ID" value="KAI8439893.1"/>
    <property type="molecule type" value="Genomic_DNA"/>
</dbReference>
<name>A0ACC0KTR8_CHOFU</name>
<organism evidence="1 2">
    <name type="scientific">Choristoneura fumiferana</name>
    <name type="common">Spruce budworm moth</name>
    <name type="synonym">Archips fumiferana</name>
    <dbReference type="NCBI Taxonomy" id="7141"/>
    <lineage>
        <taxon>Eukaryota</taxon>
        <taxon>Metazoa</taxon>
        <taxon>Ecdysozoa</taxon>
        <taxon>Arthropoda</taxon>
        <taxon>Hexapoda</taxon>
        <taxon>Insecta</taxon>
        <taxon>Pterygota</taxon>
        <taxon>Neoptera</taxon>
        <taxon>Endopterygota</taxon>
        <taxon>Lepidoptera</taxon>
        <taxon>Glossata</taxon>
        <taxon>Ditrysia</taxon>
        <taxon>Tortricoidea</taxon>
        <taxon>Tortricidae</taxon>
        <taxon>Tortricinae</taxon>
        <taxon>Choristoneura</taxon>
    </lineage>
</organism>
<evidence type="ECO:0000313" key="1">
    <source>
        <dbReference type="EMBL" id="KAI8439893.1"/>
    </source>
</evidence>
<gene>
    <name evidence="1" type="ORF">MSG28_001356</name>
</gene>
<evidence type="ECO:0000313" key="2">
    <source>
        <dbReference type="Proteomes" id="UP001064048"/>
    </source>
</evidence>
<keyword evidence="2" id="KW-1185">Reference proteome</keyword>
<proteinExistence type="predicted"/>
<comment type="caution">
    <text evidence="1">The sequence shown here is derived from an EMBL/GenBank/DDBJ whole genome shotgun (WGS) entry which is preliminary data.</text>
</comment>
<feature type="non-terminal residue" evidence="1">
    <location>
        <position position="1"/>
    </location>
</feature>
<reference evidence="1 2" key="1">
    <citation type="journal article" date="2022" name="Genome Biol. Evol.">
        <title>The Spruce Budworm Genome: Reconstructing the Evolutionary History of Antifreeze Proteins.</title>
        <authorList>
            <person name="Beliveau C."/>
            <person name="Gagne P."/>
            <person name="Picq S."/>
            <person name="Vernygora O."/>
            <person name="Keeling C.I."/>
            <person name="Pinkney K."/>
            <person name="Doucet D."/>
            <person name="Wen F."/>
            <person name="Johnston J.S."/>
            <person name="Maaroufi H."/>
            <person name="Boyle B."/>
            <person name="Laroche J."/>
            <person name="Dewar K."/>
            <person name="Juretic N."/>
            <person name="Blackburn G."/>
            <person name="Nisole A."/>
            <person name="Brunet B."/>
            <person name="Brandao M."/>
            <person name="Lumley L."/>
            <person name="Duan J."/>
            <person name="Quan G."/>
            <person name="Lucarotti C.J."/>
            <person name="Roe A.D."/>
            <person name="Sperling F.A.H."/>
            <person name="Levesque R.C."/>
            <person name="Cusson M."/>
        </authorList>
    </citation>
    <scope>NUCLEOTIDE SEQUENCE [LARGE SCALE GENOMIC DNA]</scope>
    <source>
        <strain evidence="1">Glfc:IPQL:Cfum</strain>
    </source>
</reference>
<accession>A0ACC0KTR8</accession>
<protein>
    <submittedName>
        <fullName evidence="1">Uncharacterized protein</fullName>
    </submittedName>
</protein>
<sequence length="160" mass="18002">TNPGNEGPLKLAEHLGVNTDDVSEALSFLATVETKLVIAATIELGLTFRPCLENNFDDCSTNIQLTCLYQNARFVKLFIGFNNDEGLAFYGNANAEDPTPETTDLLTSEMVPATRDRWNYLNIDSELTMESRPFNDRMAFLDLFYKMNENFQKGINQNDA</sequence>